<dbReference type="PANTHER" id="PTHR42714:SF2">
    <property type="entry name" value="TRNA MODIFICATION GTPASE GTPBP3, MITOCHONDRIAL"/>
    <property type="match status" value="1"/>
</dbReference>
<dbReference type="FunFam" id="3.30.1360.120:FF:000007">
    <property type="entry name" value="tRNA modification GTPase GTPBP3, mitochondrial"/>
    <property type="match status" value="1"/>
</dbReference>
<evidence type="ECO:0000256" key="1">
    <source>
        <dbReference type="ARBA" id="ARBA00011043"/>
    </source>
</evidence>
<evidence type="ECO:0000256" key="4">
    <source>
        <dbReference type="ARBA" id="ARBA00022801"/>
    </source>
</evidence>
<dbReference type="AlphaFoldDB" id="A0A8J7QW10"/>
<dbReference type="GO" id="GO:0005737">
    <property type="term" value="C:cytoplasm"/>
    <property type="evidence" value="ECO:0007669"/>
    <property type="project" value="UniProtKB-SubCell"/>
</dbReference>
<evidence type="ECO:0000256" key="6">
    <source>
        <dbReference type="ARBA" id="ARBA00022958"/>
    </source>
</evidence>
<feature type="binding site" evidence="8">
    <location>
        <position position="433"/>
    </location>
    <ligand>
        <name>(6S)-5-formyl-5,6,7,8-tetrahydrofolate</name>
        <dbReference type="ChEBI" id="CHEBI:57457"/>
    </ligand>
</feature>
<keyword evidence="8" id="KW-0479">Metal-binding</keyword>
<dbReference type="InterPro" id="IPR005225">
    <property type="entry name" value="Small_GTP-bd"/>
</dbReference>
<proteinExistence type="inferred from homology"/>
<feature type="binding site" evidence="8">
    <location>
        <position position="251"/>
    </location>
    <ligand>
        <name>K(+)</name>
        <dbReference type="ChEBI" id="CHEBI:29103"/>
    </ligand>
</feature>
<keyword evidence="8" id="KW-0963">Cytoplasm</keyword>
<comment type="similarity">
    <text evidence="1 8 9">Belongs to the TRAFAC class TrmE-Era-EngA-EngB-Septin-like GTPase superfamily. TrmE GTPase family.</text>
</comment>
<dbReference type="InterPro" id="IPR027266">
    <property type="entry name" value="TrmE/GcvT-like"/>
</dbReference>
<dbReference type="CDD" id="cd04164">
    <property type="entry name" value="trmE"/>
    <property type="match status" value="1"/>
</dbReference>
<feature type="binding site" evidence="8">
    <location>
        <begin position="227"/>
        <end position="232"/>
    </location>
    <ligand>
        <name>GTP</name>
        <dbReference type="ChEBI" id="CHEBI:37565"/>
    </ligand>
</feature>
<feature type="domain" description="TrmE-type G" evidence="10">
    <location>
        <begin position="217"/>
        <end position="358"/>
    </location>
</feature>
<evidence type="ECO:0000256" key="5">
    <source>
        <dbReference type="ARBA" id="ARBA00022842"/>
    </source>
</evidence>
<feature type="binding site" evidence="8">
    <location>
        <position position="227"/>
    </location>
    <ligand>
        <name>K(+)</name>
        <dbReference type="ChEBI" id="CHEBI:29103"/>
    </ligand>
</feature>
<comment type="caution">
    <text evidence="8">Lacks conserved residue(s) required for the propagation of feature annotation.</text>
</comment>
<dbReference type="SUPFAM" id="SSF52540">
    <property type="entry name" value="P-loop containing nucleoside triphosphate hydrolases"/>
    <property type="match status" value="1"/>
</dbReference>
<comment type="subcellular location">
    <subcellularLocation>
        <location evidence="8">Cytoplasm</location>
    </subcellularLocation>
</comment>
<dbReference type="InterPro" id="IPR027417">
    <property type="entry name" value="P-loop_NTPase"/>
</dbReference>
<keyword evidence="4 8" id="KW-0378">Hydrolase</keyword>
<dbReference type="GO" id="GO:0003924">
    <property type="term" value="F:GTPase activity"/>
    <property type="evidence" value="ECO:0007669"/>
    <property type="project" value="UniProtKB-UniRule"/>
</dbReference>
<dbReference type="GO" id="GO:0002098">
    <property type="term" value="P:tRNA wobble uridine modification"/>
    <property type="evidence" value="ECO:0007669"/>
    <property type="project" value="TreeGrafter"/>
</dbReference>
<reference evidence="11" key="1">
    <citation type="submission" date="2021-03" db="EMBL/GenBank/DDBJ databases">
        <title>Genome sequencing and assembly of Tianweitania sediminis.</title>
        <authorList>
            <person name="Chhetri G."/>
        </authorList>
    </citation>
    <scope>NUCLEOTIDE SEQUENCE</scope>
    <source>
        <strain evidence="11">Z8</strain>
    </source>
</reference>
<feature type="binding site" evidence="8">
    <location>
        <position position="231"/>
    </location>
    <ligand>
        <name>Mg(2+)</name>
        <dbReference type="ChEBI" id="CHEBI:18420"/>
    </ligand>
</feature>
<dbReference type="PANTHER" id="PTHR42714">
    <property type="entry name" value="TRNA MODIFICATION GTPASE GTPBP3"/>
    <property type="match status" value="1"/>
</dbReference>
<feature type="binding site" evidence="8">
    <location>
        <position position="246"/>
    </location>
    <ligand>
        <name>K(+)</name>
        <dbReference type="ChEBI" id="CHEBI:29103"/>
    </ligand>
</feature>
<keyword evidence="5 8" id="KW-0460">Magnesium</keyword>
<keyword evidence="7 8" id="KW-0342">GTP-binding</keyword>
<keyword evidence="6 8" id="KW-0630">Potassium</keyword>
<dbReference type="Pfam" id="PF10396">
    <property type="entry name" value="TrmE_N"/>
    <property type="match status" value="1"/>
</dbReference>
<dbReference type="HAMAP" id="MF_00379">
    <property type="entry name" value="GTPase_MnmE"/>
    <property type="match status" value="1"/>
</dbReference>
<evidence type="ECO:0000256" key="8">
    <source>
        <dbReference type="HAMAP-Rule" id="MF_00379"/>
    </source>
</evidence>
<feature type="binding site" evidence="8">
    <location>
        <begin position="246"/>
        <end position="252"/>
    </location>
    <ligand>
        <name>GTP</name>
        <dbReference type="ChEBI" id="CHEBI:37565"/>
    </ligand>
</feature>
<keyword evidence="12" id="KW-1185">Reference proteome</keyword>
<evidence type="ECO:0000256" key="7">
    <source>
        <dbReference type="ARBA" id="ARBA00023134"/>
    </source>
</evidence>
<evidence type="ECO:0000256" key="9">
    <source>
        <dbReference type="RuleBase" id="RU003313"/>
    </source>
</evidence>
<dbReference type="RefSeq" id="WP_209333528.1">
    <property type="nucleotide sequence ID" value="NZ_JAGIYY010000001.1"/>
</dbReference>
<dbReference type="NCBIfam" id="TIGR00450">
    <property type="entry name" value="mnmE_trmE_thdF"/>
    <property type="match status" value="1"/>
</dbReference>
<dbReference type="InterPro" id="IPR031168">
    <property type="entry name" value="G_TrmE"/>
</dbReference>
<dbReference type="Pfam" id="PF12631">
    <property type="entry name" value="MnmE_helical"/>
    <property type="match status" value="1"/>
</dbReference>
<dbReference type="Gene3D" id="1.20.120.430">
    <property type="entry name" value="tRNA modification GTPase MnmE domain 2"/>
    <property type="match status" value="1"/>
</dbReference>
<feature type="binding site" evidence="8">
    <location>
        <position position="252"/>
    </location>
    <ligand>
        <name>Mg(2+)</name>
        <dbReference type="ChEBI" id="CHEBI:18420"/>
    </ligand>
</feature>
<keyword evidence="3 8" id="KW-0547">Nucleotide-binding</keyword>
<feature type="binding site" evidence="8">
    <location>
        <position position="120"/>
    </location>
    <ligand>
        <name>(6S)-5-formyl-5,6,7,8-tetrahydrofolate</name>
        <dbReference type="ChEBI" id="CHEBI:57457"/>
    </ligand>
</feature>
<dbReference type="PROSITE" id="PS51709">
    <property type="entry name" value="G_TRME"/>
    <property type="match status" value="1"/>
</dbReference>
<evidence type="ECO:0000259" key="10">
    <source>
        <dbReference type="PROSITE" id="PS51709"/>
    </source>
</evidence>
<evidence type="ECO:0000313" key="12">
    <source>
        <dbReference type="Proteomes" id="UP000666240"/>
    </source>
</evidence>
<dbReference type="NCBIfam" id="TIGR00231">
    <property type="entry name" value="small_GTP"/>
    <property type="match status" value="1"/>
</dbReference>
<dbReference type="InterPro" id="IPR006073">
    <property type="entry name" value="GTP-bd"/>
</dbReference>
<feature type="binding site" evidence="8">
    <location>
        <position position="80"/>
    </location>
    <ligand>
        <name>(6S)-5-formyl-5,6,7,8-tetrahydrofolate</name>
        <dbReference type="ChEBI" id="CHEBI:57457"/>
    </ligand>
</feature>
<feature type="binding site" evidence="8">
    <location>
        <position position="248"/>
    </location>
    <ligand>
        <name>K(+)</name>
        <dbReference type="ChEBI" id="CHEBI:29103"/>
    </ligand>
</feature>
<dbReference type="GO" id="GO:0030488">
    <property type="term" value="P:tRNA methylation"/>
    <property type="evidence" value="ECO:0007669"/>
    <property type="project" value="TreeGrafter"/>
</dbReference>
<dbReference type="Gene3D" id="3.40.50.300">
    <property type="entry name" value="P-loop containing nucleotide triphosphate hydrolases"/>
    <property type="match status" value="1"/>
</dbReference>
<keyword evidence="2 8" id="KW-0819">tRNA processing</keyword>
<accession>A0A8J7QW10</accession>
<feature type="binding site" evidence="8">
    <location>
        <begin position="271"/>
        <end position="274"/>
    </location>
    <ligand>
        <name>GTP</name>
        <dbReference type="ChEBI" id="CHEBI:37565"/>
    </ligand>
</feature>
<evidence type="ECO:0000313" key="11">
    <source>
        <dbReference type="EMBL" id="MBP0437528.1"/>
    </source>
</evidence>
<dbReference type="CDD" id="cd14858">
    <property type="entry name" value="TrmE_N"/>
    <property type="match status" value="1"/>
</dbReference>
<protein>
    <recommendedName>
        <fullName evidence="8">tRNA modification GTPase MnmE</fullName>
        <ecNumber evidence="8">3.6.-.-</ecNumber>
    </recommendedName>
</protein>
<dbReference type="EC" id="3.6.-.-" evidence="8"/>
<evidence type="ECO:0000256" key="2">
    <source>
        <dbReference type="ARBA" id="ARBA00022694"/>
    </source>
</evidence>
<feature type="binding site" evidence="8">
    <location>
        <position position="23"/>
    </location>
    <ligand>
        <name>(6S)-5-formyl-5,6,7,8-tetrahydrofolate</name>
        <dbReference type="ChEBI" id="CHEBI:57457"/>
    </ligand>
</feature>
<dbReference type="SUPFAM" id="SSF116878">
    <property type="entry name" value="TrmE connector domain"/>
    <property type="match status" value="1"/>
</dbReference>
<name>A0A8J7QW10_9HYPH</name>
<comment type="caution">
    <text evidence="11">The sequence shown here is derived from an EMBL/GenBank/DDBJ whole genome shotgun (WGS) entry which is preliminary data.</text>
</comment>
<dbReference type="InterPro" id="IPR025867">
    <property type="entry name" value="MnmE_helical"/>
</dbReference>
<sequence>MSASDTIFALSSGSLPAGIAVVRISGEAAPSILQAMIGRLPEVRHAELALLRDWDGSMLDQALVFRFAEGASFTGEPLVELHCHGGSAVVQAVLNAVAAHPGTRPADAGEFTRRAFINGKMDLTAAEGVADLISAETEAQRRLALTSASGAQEALYSGWRAALIEARALIEADLDFADEADVPGSVAEQVWDRVRDIKVSVETHLAGARTGEIIRQGFRVALVGAPNAGKSSLLNALAKRNVAIVSPVAGTTRDVIEVALDLNGLKVIVSDTAGLRETDDVVERLGVERSYEALAAADLVLHLHPAGWTHPSLEAPNAVAIASKADLDASGKGGAHRISTVTGEGLDELVQLLGEQVQSRASGAGQVLPVRSRQVHHIENCAAALQRALRDGMPLELCAEELRQAADALGCVTGAIGVEDLLDHIFSRFCIGK</sequence>
<dbReference type="NCBIfam" id="NF003661">
    <property type="entry name" value="PRK05291.1-3"/>
    <property type="match status" value="1"/>
</dbReference>
<evidence type="ECO:0000256" key="3">
    <source>
        <dbReference type="ARBA" id="ARBA00022741"/>
    </source>
</evidence>
<dbReference type="InterPro" id="IPR018948">
    <property type="entry name" value="GTP-bd_TrmE_N"/>
</dbReference>
<dbReference type="Proteomes" id="UP000666240">
    <property type="component" value="Unassembled WGS sequence"/>
</dbReference>
<dbReference type="GO" id="GO:0005525">
    <property type="term" value="F:GTP binding"/>
    <property type="evidence" value="ECO:0007669"/>
    <property type="project" value="UniProtKB-UniRule"/>
</dbReference>
<comment type="function">
    <text evidence="8">Exhibits a very high intrinsic GTPase hydrolysis rate. Involved in the addition of a carboxymethylaminomethyl (cmnm) group at the wobble position (U34) of certain tRNAs, forming tRNA-cmnm(5)s(2)U34.</text>
</comment>
<dbReference type="Gene3D" id="3.30.1360.120">
    <property type="entry name" value="Probable tRNA modification gtpase trme, domain 1"/>
    <property type="match status" value="1"/>
</dbReference>
<dbReference type="Pfam" id="PF01926">
    <property type="entry name" value="MMR_HSR1"/>
    <property type="match status" value="1"/>
</dbReference>
<gene>
    <name evidence="8 11" type="primary">mnmE</name>
    <name evidence="8" type="synonym">trmE</name>
    <name evidence="11" type="ORF">J5Y06_02525</name>
</gene>
<dbReference type="GO" id="GO:0046872">
    <property type="term" value="F:metal ion binding"/>
    <property type="evidence" value="ECO:0007669"/>
    <property type="project" value="UniProtKB-KW"/>
</dbReference>
<comment type="cofactor">
    <cofactor evidence="8">
        <name>K(+)</name>
        <dbReference type="ChEBI" id="CHEBI:29103"/>
    </cofactor>
    <text evidence="8">Binds 1 potassium ion per subunit.</text>
</comment>
<organism evidence="11 12">
    <name type="scientific">Tianweitania sediminis</name>
    <dbReference type="NCBI Taxonomy" id="1502156"/>
    <lineage>
        <taxon>Bacteria</taxon>
        <taxon>Pseudomonadati</taxon>
        <taxon>Pseudomonadota</taxon>
        <taxon>Alphaproteobacteria</taxon>
        <taxon>Hyphomicrobiales</taxon>
        <taxon>Phyllobacteriaceae</taxon>
        <taxon>Tianweitania</taxon>
    </lineage>
</organism>
<dbReference type="InterPro" id="IPR027368">
    <property type="entry name" value="MnmE_dom2"/>
</dbReference>
<dbReference type="EMBL" id="JAGIYY010000001">
    <property type="protein sequence ID" value="MBP0437528.1"/>
    <property type="molecule type" value="Genomic_DNA"/>
</dbReference>
<dbReference type="InterPro" id="IPR004520">
    <property type="entry name" value="GTPase_MnmE"/>
</dbReference>
<comment type="subunit">
    <text evidence="8">Homodimer. Heterotetramer of two MnmE and two MnmG subunits.</text>
</comment>